<dbReference type="EMBL" id="ACLK02000002">
    <property type="protein sequence ID" value="EFY08663.1"/>
    <property type="molecule type" value="Genomic_DNA"/>
</dbReference>
<feature type="transmembrane region" description="Helical" evidence="5">
    <location>
        <begin position="283"/>
        <end position="308"/>
    </location>
</feature>
<sequence length="411" mass="43979">MGFAITATADNSYIRPQGLFVGVFFGGTMIYTILLILILGQVSKKTAKMMHVPALLLLIILGMTIGPFGLNWIHPSIQMLSSEIRGFALIIILLRAGFGLDRQNLAQVGRPAFLLSFVPGVFEAGTVMILSMHFLNFSFIQGGVLGFILAAVSPAVVVPMMVYLEKNRIGTQKKIPTLILAGASVDDIVAISIFSVFLGFSSTGWISPLQIMLRLPMMIVIGFISGVMLGRVLSAYGKNSKITVFLMLMLAFCLQKSEKYLPIASLLGVMVSAATLRERNQSLAVFLSNAMDSLWVVAEIFLFVLVGAQVDFKAAQSSGIIGVVIIVCALLVRMVGVFVSLINTDLTLKERIFVAISYIPKATVQAAIGGTPLALGLPNGEVILAISVLAILITTPLGAIGMNLTAKPLLE</sequence>
<feature type="transmembrane region" description="Helical" evidence="5">
    <location>
        <begin position="320"/>
        <end position="342"/>
    </location>
</feature>
<dbReference type="PANTHER" id="PTHR31102:SF1">
    <property type="entry name" value="CATION_H+ EXCHANGER DOMAIN-CONTAINING PROTEIN"/>
    <property type="match status" value="1"/>
</dbReference>
<name>E7FWW4_ERYRH</name>
<dbReference type="PANTHER" id="PTHR31102">
    <property type="match status" value="1"/>
</dbReference>
<dbReference type="Pfam" id="PF00999">
    <property type="entry name" value="Na_H_Exchanger"/>
    <property type="match status" value="1"/>
</dbReference>
<feature type="transmembrane region" description="Helical" evidence="5">
    <location>
        <begin position="211"/>
        <end position="230"/>
    </location>
</feature>
<organism evidence="7 8">
    <name type="scientific">Erysipelothrix rhusiopathiae ATCC 19414</name>
    <dbReference type="NCBI Taxonomy" id="525280"/>
    <lineage>
        <taxon>Bacteria</taxon>
        <taxon>Bacillati</taxon>
        <taxon>Bacillota</taxon>
        <taxon>Erysipelotrichia</taxon>
        <taxon>Erysipelotrichales</taxon>
        <taxon>Erysipelotrichaceae</taxon>
        <taxon>Erysipelothrix</taxon>
    </lineage>
</organism>
<evidence type="ECO:0000256" key="2">
    <source>
        <dbReference type="ARBA" id="ARBA00022692"/>
    </source>
</evidence>
<dbReference type="GO" id="GO:0016020">
    <property type="term" value="C:membrane"/>
    <property type="evidence" value="ECO:0007669"/>
    <property type="project" value="UniProtKB-SubCell"/>
</dbReference>
<feature type="transmembrane region" description="Helical" evidence="5">
    <location>
        <begin position="175"/>
        <end position="199"/>
    </location>
</feature>
<keyword evidence="4 5" id="KW-0472">Membrane</keyword>
<feature type="transmembrane region" description="Helical" evidence="5">
    <location>
        <begin position="52"/>
        <end position="72"/>
    </location>
</feature>
<feature type="domain" description="Cation/H+ exchanger transmembrane" evidence="6">
    <location>
        <begin position="37"/>
        <end position="398"/>
    </location>
</feature>
<evidence type="ECO:0000256" key="4">
    <source>
        <dbReference type="ARBA" id="ARBA00023136"/>
    </source>
</evidence>
<dbReference type="GO" id="GO:0015297">
    <property type="term" value="F:antiporter activity"/>
    <property type="evidence" value="ECO:0007669"/>
    <property type="project" value="InterPro"/>
</dbReference>
<proteinExistence type="predicted"/>
<evidence type="ECO:0000256" key="3">
    <source>
        <dbReference type="ARBA" id="ARBA00022989"/>
    </source>
</evidence>
<protein>
    <submittedName>
        <fullName evidence="7">Transporter, CPA2 family</fullName>
    </submittedName>
</protein>
<feature type="transmembrane region" description="Helical" evidence="5">
    <location>
        <begin position="112"/>
        <end position="134"/>
    </location>
</feature>
<keyword evidence="2 5" id="KW-0812">Transmembrane</keyword>
<dbReference type="Proteomes" id="UP000003028">
    <property type="component" value="Unassembled WGS sequence"/>
</dbReference>
<evidence type="ECO:0000259" key="6">
    <source>
        <dbReference type="Pfam" id="PF00999"/>
    </source>
</evidence>
<dbReference type="InterPro" id="IPR038770">
    <property type="entry name" value="Na+/solute_symporter_sf"/>
</dbReference>
<feature type="transmembrane region" description="Helical" evidence="5">
    <location>
        <begin position="382"/>
        <end position="406"/>
    </location>
</feature>
<comment type="subcellular location">
    <subcellularLocation>
        <location evidence="1">Membrane</location>
        <topology evidence="1">Multi-pass membrane protein</topology>
    </subcellularLocation>
</comment>
<evidence type="ECO:0000256" key="1">
    <source>
        <dbReference type="ARBA" id="ARBA00004141"/>
    </source>
</evidence>
<keyword evidence="3 5" id="KW-1133">Transmembrane helix</keyword>
<accession>E7FWW4</accession>
<evidence type="ECO:0000313" key="7">
    <source>
        <dbReference type="EMBL" id="EFY08663.1"/>
    </source>
</evidence>
<dbReference type="GO" id="GO:1902600">
    <property type="term" value="P:proton transmembrane transport"/>
    <property type="evidence" value="ECO:0007669"/>
    <property type="project" value="InterPro"/>
</dbReference>
<feature type="transmembrane region" description="Helical" evidence="5">
    <location>
        <begin position="84"/>
        <end position="100"/>
    </location>
</feature>
<feature type="transmembrane region" description="Helical" evidence="5">
    <location>
        <begin position="140"/>
        <end position="163"/>
    </location>
</feature>
<keyword evidence="8" id="KW-1185">Reference proteome</keyword>
<reference evidence="7" key="1">
    <citation type="submission" date="2011-01" db="EMBL/GenBank/DDBJ databases">
        <authorList>
            <person name="Muzny D."/>
            <person name="Qin X."/>
            <person name="Buhay C."/>
            <person name="Dugan-Rocha S."/>
            <person name="Ding Y."/>
            <person name="Chen G."/>
            <person name="Hawes A."/>
            <person name="Holder M."/>
            <person name="Jhangiani S."/>
            <person name="Johnson A."/>
            <person name="Khan Z."/>
            <person name="Li Z."/>
            <person name="Liu W."/>
            <person name="Liu X."/>
            <person name="Perez L."/>
            <person name="Shen H."/>
            <person name="Wang Q."/>
            <person name="Watt J."/>
            <person name="Xi L."/>
            <person name="Xin Y."/>
            <person name="Zhou J."/>
            <person name="Deng J."/>
            <person name="Jiang H."/>
            <person name="Liu Y."/>
            <person name="Qu J."/>
            <person name="Song X.-Z."/>
            <person name="Zhang L."/>
            <person name="Villasana D."/>
            <person name="Johnson A."/>
            <person name="Liu J."/>
            <person name="Liyanage D."/>
            <person name="Lorensuhewa L."/>
            <person name="Robinson T."/>
            <person name="Song A."/>
            <person name="Song B.-B."/>
            <person name="Dinh H."/>
            <person name="Thornton R."/>
            <person name="Coyle M."/>
            <person name="Francisco L."/>
            <person name="Jackson L."/>
            <person name="Javaid M."/>
            <person name="Korchina V."/>
            <person name="Kovar C."/>
            <person name="Mata R."/>
            <person name="Mathew T."/>
            <person name="Ngo R."/>
            <person name="Nguyen L."/>
            <person name="Nguyen N."/>
            <person name="Okwuonu G."/>
            <person name="Ongeri F."/>
            <person name="Pham C."/>
            <person name="Simmons D."/>
            <person name="Wilczek-Boney K."/>
            <person name="Hale W."/>
            <person name="Jakkamsetti A."/>
            <person name="Pham P."/>
            <person name="Ruth R."/>
            <person name="San Lucas F."/>
            <person name="Warren J."/>
            <person name="Zhang J."/>
            <person name="Zhao Z."/>
            <person name="Zhou C."/>
            <person name="Zhu D."/>
            <person name="Lee S."/>
            <person name="Bess C."/>
            <person name="Blankenburg K."/>
            <person name="Forbes L."/>
            <person name="Fu Q."/>
            <person name="Gubbala S."/>
            <person name="Hirani K."/>
            <person name="Jayaseelan J.C."/>
            <person name="Lara F."/>
            <person name="Munidasa M."/>
            <person name="Palculict T."/>
            <person name="Patil S."/>
            <person name="Pu L.-L."/>
            <person name="Saada N."/>
            <person name="Tang L."/>
            <person name="Weissenberger G."/>
            <person name="Zhu Y."/>
            <person name="Hemphill L."/>
            <person name="Shang Y."/>
            <person name="Youmans B."/>
            <person name="Ayvaz T."/>
            <person name="Ross M."/>
            <person name="Santibanez J."/>
            <person name="Aqrawi P."/>
            <person name="Gross S."/>
            <person name="Joshi V."/>
            <person name="Fowler G."/>
            <person name="Nazareth L."/>
            <person name="Reid J."/>
            <person name="Worley K."/>
            <person name="Petrosino J."/>
            <person name="Highlander S."/>
            <person name="Gibbs R."/>
        </authorList>
    </citation>
    <scope>NUCLEOTIDE SEQUENCE [LARGE SCALE GENOMIC DNA]</scope>
    <source>
        <strain evidence="7">ATCC 19414</strain>
    </source>
</reference>
<comment type="caution">
    <text evidence="7">The sequence shown here is derived from an EMBL/GenBank/DDBJ whole genome shotgun (WGS) entry which is preliminary data.</text>
</comment>
<dbReference type="InterPro" id="IPR051843">
    <property type="entry name" value="CPA1_transporter"/>
</dbReference>
<dbReference type="AlphaFoldDB" id="E7FWW4"/>
<feature type="transmembrane region" description="Helical" evidence="5">
    <location>
        <begin position="20"/>
        <end position="40"/>
    </location>
</feature>
<dbReference type="InterPro" id="IPR006153">
    <property type="entry name" value="Cation/H_exchanger_TM"/>
</dbReference>
<dbReference type="Gene3D" id="1.20.1530.20">
    <property type="match status" value="1"/>
</dbReference>
<evidence type="ECO:0000313" key="8">
    <source>
        <dbReference type="Proteomes" id="UP000003028"/>
    </source>
</evidence>
<gene>
    <name evidence="7" type="ORF">HMPREF0357_10770</name>
</gene>
<evidence type="ECO:0000256" key="5">
    <source>
        <dbReference type="SAM" id="Phobius"/>
    </source>
</evidence>